<evidence type="ECO:0000313" key="8">
    <source>
        <dbReference type="Proteomes" id="UP001165083"/>
    </source>
</evidence>
<feature type="region of interest" description="Disordered" evidence="6">
    <location>
        <begin position="1"/>
        <end position="24"/>
    </location>
</feature>
<evidence type="ECO:0000256" key="4">
    <source>
        <dbReference type="ARBA" id="ARBA00022729"/>
    </source>
</evidence>
<evidence type="ECO:0000256" key="5">
    <source>
        <dbReference type="RuleBase" id="RU367124"/>
    </source>
</evidence>
<accession>A0A9W6TP29</accession>
<reference evidence="7" key="1">
    <citation type="submission" date="2023-04" db="EMBL/GenBank/DDBJ databases">
        <title>Phytophthora lilii NBRC 32176.</title>
        <authorList>
            <person name="Ichikawa N."/>
            <person name="Sato H."/>
            <person name="Tonouchi N."/>
        </authorList>
    </citation>
    <scope>NUCLEOTIDE SEQUENCE</scope>
    <source>
        <strain evidence="7">NBRC 32176</strain>
    </source>
</reference>
<evidence type="ECO:0000256" key="2">
    <source>
        <dbReference type="ARBA" id="ARBA00010400"/>
    </source>
</evidence>
<organism evidence="7 8">
    <name type="scientific">Phytophthora lilii</name>
    <dbReference type="NCBI Taxonomy" id="2077276"/>
    <lineage>
        <taxon>Eukaryota</taxon>
        <taxon>Sar</taxon>
        <taxon>Stramenopiles</taxon>
        <taxon>Oomycota</taxon>
        <taxon>Peronosporomycetes</taxon>
        <taxon>Peronosporales</taxon>
        <taxon>Peronosporaceae</taxon>
        <taxon>Phytophthora</taxon>
    </lineage>
</organism>
<gene>
    <name evidence="7" type="ORF">Plil01_000615500</name>
</gene>
<dbReference type="Pfam" id="PF16810">
    <property type="entry name" value="RXLR"/>
    <property type="match status" value="1"/>
</dbReference>
<evidence type="ECO:0000256" key="6">
    <source>
        <dbReference type="SAM" id="MobiDB-lite"/>
    </source>
</evidence>
<name>A0A9W6TP29_9STRA</name>
<keyword evidence="4" id="KW-0732">Signal</keyword>
<evidence type="ECO:0000256" key="1">
    <source>
        <dbReference type="ARBA" id="ARBA00004613"/>
    </source>
</evidence>
<dbReference type="InterPro" id="IPR031825">
    <property type="entry name" value="RXLR"/>
</dbReference>
<dbReference type="AlphaFoldDB" id="A0A9W6TP29"/>
<keyword evidence="8" id="KW-1185">Reference proteome</keyword>
<protein>
    <recommendedName>
        <fullName evidence="5">RxLR effector protein</fullName>
    </recommendedName>
</protein>
<comment type="subcellular location">
    <subcellularLocation>
        <location evidence="1 5">Secreted</location>
    </subcellularLocation>
</comment>
<dbReference type="EMBL" id="BSXW01000268">
    <property type="protein sequence ID" value="GMF17001.1"/>
    <property type="molecule type" value="Genomic_DNA"/>
</dbReference>
<feature type="compositionally biased region" description="Polar residues" evidence="6">
    <location>
        <begin position="1"/>
        <end position="10"/>
    </location>
</feature>
<dbReference type="Proteomes" id="UP001165083">
    <property type="component" value="Unassembled WGS sequence"/>
</dbReference>
<evidence type="ECO:0000256" key="3">
    <source>
        <dbReference type="ARBA" id="ARBA00022525"/>
    </source>
</evidence>
<comment type="similarity">
    <text evidence="2 5">Belongs to the RxLR effector family.</text>
</comment>
<comment type="domain">
    <text evidence="5">The RxLR-dEER motif acts to carry the protein into the host cell cytoplasm through binding to cell surface phosphatidylinositol-3-phosphate.</text>
</comment>
<comment type="caution">
    <text evidence="7">The sequence shown here is derived from an EMBL/GenBank/DDBJ whole genome shotgun (WGS) entry which is preliminary data.</text>
</comment>
<comment type="function">
    <text evidence="5">Effector that suppresses plant defense responses during pathogen infection.</text>
</comment>
<sequence>MRLTDPTQIASPDPVDPVSDISRDSPTKRILRSVQIEKIDGINENADADLADEERALAKKLSPAFVKNLLSNESMRLSVFKGMSDSNFSVKRFAKVLKLRRPKKIRKLDAKERREVKFLQESNLLFHQYGKYLKANSAV</sequence>
<proteinExistence type="inferred from homology"/>
<keyword evidence="3 5" id="KW-0964">Secreted</keyword>
<evidence type="ECO:0000313" key="7">
    <source>
        <dbReference type="EMBL" id="GMF17001.1"/>
    </source>
</evidence>